<dbReference type="InterPro" id="IPR016181">
    <property type="entry name" value="Acyl_CoA_acyltransferase"/>
</dbReference>
<organism evidence="4 5">
    <name type="scientific">Maritalea porphyrae</name>
    <dbReference type="NCBI Taxonomy" id="880732"/>
    <lineage>
        <taxon>Bacteria</taxon>
        <taxon>Pseudomonadati</taxon>
        <taxon>Pseudomonadota</taxon>
        <taxon>Alphaproteobacteria</taxon>
        <taxon>Hyphomicrobiales</taxon>
        <taxon>Devosiaceae</taxon>
        <taxon>Maritalea</taxon>
    </lineage>
</organism>
<evidence type="ECO:0000256" key="2">
    <source>
        <dbReference type="ARBA" id="ARBA00023315"/>
    </source>
</evidence>
<reference evidence="4" key="1">
    <citation type="journal article" date="2014" name="Int. J. Syst. Evol. Microbiol.">
        <title>Complete genome of a new Firmicutes species belonging to the dominant human colonic microbiota ('Ruminococcus bicirculans') reveals two chromosomes and a selective capacity to utilize plant glucans.</title>
        <authorList>
            <consortium name="NISC Comparative Sequencing Program"/>
            <person name="Wegmann U."/>
            <person name="Louis P."/>
            <person name="Goesmann A."/>
            <person name="Henrissat B."/>
            <person name="Duncan S.H."/>
            <person name="Flint H.J."/>
        </authorList>
    </citation>
    <scope>NUCLEOTIDE SEQUENCE</scope>
    <source>
        <strain evidence="4">NBRC 107169</strain>
    </source>
</reference>
<comment type="caution">
    <text evidence="4">The sequence shown here is derived from an EMBL/GenBank/DDBJ whole genome shotgun (WGS) entry which is preliminary data.</text>
</comment>
<dbReference type="EMBL" id="BSNI01000001">
    <property type="protein sequence ID" value="GLQ16099.1"/>
    <property type="molecule type" value="Genomic_DNA"/>
</dbReference>
<keyword evidence="1" id="KW-0808">Transferase</keyword>
<dbReference type="PANTHER" id="PTHR43877:SF2">
    <property type="entry name" value="AMINOALKYLPHOSPHONATE N-ACETYLTRANSFERASE-RELATED"/>
    <property type="match status" value="1"/>
</dbReference>
<reference evidence="4" key="2">
    <citation type="submission" date="2023-01" db="EMBL/GenBank/DDBJ databases">
        <title>Draft genome sequence of Maritalea porphyrae strain NBRC 107169.</title>
        <authorList>
            <person name="Sun Q."/>
            <person name="Mori K."/>
        </authorList>
    </citation>
    <scope>NUCLEOTIDE SEQUENCE</scope>
    <source>
        <strain evidence="4">NBRC 107169</strain>
    </source>
</reference>
<accession>A0ABQ5ULL5</accession>
<dbReference type="PANTHER" id="PTHR43877">
    <property type="entry name" value="AMINOALKYLPHOSPHONATE N-ACETYLTRANSFERASE-RELATED-RELATED"/>
    <property type="match status" value="1"/>
</dbReference>
<dbReference type="Proteomes" id="UP001161405">
    <property type="component" value="Unassembled WGS sequence"/>
</dbReference>
<evidence type="ECO:0000256" key="1">
    <source>
        <dbReference type="ARBA" id="ARBA00022679"/>
    </source>
</evidence>
<evidence type="ECO:0000313" key="5">
    <source>
        <dbReference type="Proteomes" id="UP001161405"/>
    </source>
</evidence>
<keyword evidence="2" id="KW-0012">Acyltransferase</keyword>
<dbReference type="RefSeq" id="WP_284361442.1">
    <property type="nucleotide sequence ID" value="NZ_BSNI01000001.1"/>
</dbReference>
<dbReference type="PROSITE" id="PS51186">
    <property type="entry name" value="GNAT"/>
    <property type="match status" value="1"/>
</dbReference>
<protein>
    <submittedName>
        <fullName evidence="4">GNAT family acetyltransferase</fullName>
    </submittedName>
</protein>
<feature type="domain" description="N-acetyltransferase" evidence="3">
    <location>
        <begin position="4"/>
        <end position="154"/>
    </location>
</feature>
<dbReference type="Pfam" id="PF00583">
    <property type="entry name" value="Acetyltransf_1"/>
    <property type="match status" value="1"/>
</dbReference>
<sequence>MSRLKFRHATRNDIATILALSIGGNAPGRKIVDDANQADAPEYQRAWDVIEKDPSNSYIIAELNDEPVGCMQINILHSLAGRGKSRAQLEGVHIRADHRGKGLGSEMIIWAIENAKQNGARMVQLTSSKTRPEAHKFYEKLGFEATHEGFKLQF</sequence>
<dbReference type="CDD" id="cd04301">
    <property type="entry name" value="NAT_SF"/>
    <property type="match status" value="1"/>
</dbReference>
<dbReference type="Gene3D" id="3.40.630.30">
    <property type="match status" value="1"/>
</dbReference>
<gene>
    <name evidence="4" type="ORF">GCM10007879_03480</name>
</gene>
<keyword evidence="5" id="KW-1185">Reference proteome</keyword>
<name>A0ABQ5ULL5_9HYPH</name>
<dbReference type="InterPro" id="IPR000182">
    <property type="entry name" value="GNAT_dom"/>
</dbReference>
<proteinExistence type="predicted"/>
<evidence type="ECO:0000259" key="3">
    <source>
        <dbReference type="PROSITE" id="PS51186"/>
    </source>
</evidence>
<dbReference type="SUPFAM" id="SSF55729">
    <property type="entry name" value="Acyl-CoA N-acyltransferases (Nat)"/>
    <property type="match status" value="1"/>
</dbReference>
<evidence type="ECO:0000313" key="4">
    <source>
        <dbReference type="EMBL" id="GLQ16099.1"/>
    </source>
</evidence>
<dbReference type="InterPro" id="IPR050832">
    <property type="entry name" value="Bact_Acetyltransf"/>
</dbReference>